<dbReference type="InterPro" id="IPR000305">
    <property type="entry name" value="GIY-YIG_endonuc"/>
</dbReference>
<sequence>MRFSFVYLMANRPNGVLYVGVTSDLVRRVWQHRTGALPGFTSRYGLKTLVWFEAHNDIMAAIAREKAIKHWTRAAKVRLIQDANPDWRDLWPDISG</sequence>
<reference evidence="3" key="1">
    <citation type="journal article" date="2014" name="Int. J. Syst. Evol. Microbiol.">
        <title>Complete genome sequence of Corynebacterium casei LMG S-19264T (=DSM 44701T), isolated from a smear-ripened cheese.</title>
        <authorList>
            <consortium name="US DOE Joint Genome Institute (JGI-PGF)"/>
            <person name="Walter F."/>
            <person name="Albersmeier A."/>
            <person name="Kalinowski J."/>
            <person name="Ruckert C."/>
        </authorList>
    </citation>
    <scope>NUCLEOTIDE SEQUENCE</scope>
    <source>
        <strain evidence="3">VKM B-2347</strain>
    </source>
</reference>
<dbReference type="Pfam" id="PF01541">
    <property type="entry name" value="GIY-YIG"/>
    <property type="match status" value="1"/>
</dbReference>
<name>A0A9W6MVF0_9HYPH</name>
<feature type="domain" description="GIY-YIG" evidence="2">
    <location>
        <begin position="2"/>
        <end position="78"/>
    </location>
</feature>
<dbReference type="SUPFAM" id="SSF82771">
    <property type="entry name" value="GIY-YIG endonuclease"/>
    <property type="match status" value="1"/>
</dbReference>
<evidence type="ECO:0000259" key="2">
    <source>
        <dbReference type="PROSITE" id="PS50164"/>
    </source>
</evidence>
<comment type="similarity">
    <text evidence="1">Belongs to the UPF0213 family.</text>
</comment>
<evidence type="ECO:0000313" key="3">
    <source>
        <dbReference type="EMBL" id="GLK67660.1"/>
    </source>
</evidence>
<protein>
    <submittedName>
        <fullName evidence="3">Nuclease</fullName>
    </submittedName>
</protein>
<dbReference type="AlphaFoldDB" id="A0A9W6MVF0"/>
<dbReference type="PANTHER" id="PTHR34477">
    <property type="entry name" value="UPF0213 PROTEIN YHBQ"/>
    <property type="match status" value="1"/>
</dbReference>
<dbReference type="RefSeq" id="WP_271167914.1">
    <property type="nucleotide sequence ID" value="NZ_BSFI01000007.1"/>
</dbReference>
<dbReference type="CDD" id="cd10448">
    <property type="entry name" value="GIY-YIG_unchar_3"/>
    <property type="match status" value="1"/>
</dbReference>
<dbReference type="InterPro" id="IPR035901">
    <property type="entry name" value="GIY-YIG_endonuc_sf"/>
</dbReference>
<proteinExistence type="inferred from homology"/>
<comment type="caution">
    <text evidence="3">The sequence shown here is derived from an EMBL/GenBank/DDBJ whole genome shotgun (WGS) entry which is preliminary data.</text>
</comment>
<dbReference type="SMART" id="SM00465">
    <property type="entry name" value="GIYc"/>
    <property type="match status" value="1"/>
</dbReference>
<gene>
    <name evidence="3" type="ORF">GCM10008179_12980</name>
</gene>
<evidence type="ECO:0000256" key="1">
    <source>
        <dbReference type="ARBA" id="ARBA00007435"/>
    </source>
</evidence>
<dbReference type="Proteomes" id="UP001143372">
    <property type="component" value="Unassembled WGS sequence"/>
</dbReference>
<organism evidence="3 4">
    <name type="scientific">Hansschlegelia plantiphila</name>
    <dbReference type="NCBI Taxonomy" id="374655"/>
    <lineage>
        <taxon>Bacteria</taxon>
        <taxon>Pseudomonadati</taxon>
        <taxon>Pseudomonadota</taxon>
        <taxon>Alphaproteobacteria</taxon>
        <taxon>Hyphomicrobiales</taxon>
        <taxon>Methylopilaceae</taxon>
        <taxon>Hansschlegelia</taxon>
    </lineage>
</organism>
<dbReference type="Gene3D" id="3.40.1440.10">
    <property type="entry name" value="GIY-YIG endonuclease"/>
    <property type="match status" value="1"/>
</dbReference>
<dbReference type="EMBL" id="BSFI01000007">
    <property type="protein sequence ID" value="GLK67660.1"/>
    <property type="molecule type" value="Genomic_DNA"/>
</dbReference>
<dbReference type="PROSITE" id="PS50164">
    <property type="entry name" value="GIY_YIG"/>
    <property type="match status" value="1"/>
</dbReference>
<evidence type="ECO:0000313" key="4">
    <source>
        <dbReference type="Proteomes" id="UP001143372"/>
    </source>
</evidence>
<reference evidence="3" key="2">
    <citation type="submission" date="2023-01" db="EMBL/GenBank/DDBJ databases">
        <authorList>
            <person name="Sun Q."/>
            <person name="Evtushenko L."/>
        </authorList>
    </citation>
    <scope>NUCLEOTIDE SEQUENCE</scope>
    <source>
        <strain evidence="3">VKM B-2347</strain>
    </source>
</reference>
<accession>A0A9W6MVF0</accession>
<dbReference type="PANTHER" id="PTHR34477:SF5">
    <property type="entry name" value="BSL5627 PROTEIN"/>
    <property type="match status" value="1"/>
</dbReference>
<keyword evidence="4" id="KW-1185">Reference proteome</keyword>
<dbReference type="InterPro" id="IPR050190">
    <property type="entry name" value="UPF0213_domain"/>
</dbReference>